<dbReference type="PANTHER" id="PTHR46470:SF4">
    <property type="entry name" value="5-AMINO-6-(5-PHOSPHO-D-RIBITYLAMINO)URACIL PHOSPHATASE YIGB"/>
    <property type="match status" value="1"/>
</dbReference>
<keyword evidence="3" id="KW-0460">Magnesium</keyword>
<comment type="caution">
    <text evidence="4">The sequence shown here is derived from an EMBL/GenBank/DDBJ whole genome shotgun (WGS) entry which is preliminary data.</text>
</comment>
<evidence type="ECO:0000256" key="2">
    <source>
        <dbReference type="ARBA" id="ARBA00022801"/>
    </source>
</evidence>
<dbReference type="Proteomes" id="UP000237466">
    <property type="component" value="Unassembled WGS sequence"/>
</dbReference>
<dbReference type="SFLD" id="SFLDS00003">
    <property type="entry name" value="Haloacid_Dehalogenase"/>
    <property type="match status" value="1"/>
</dbReference>
<evidence type="ECO:0000313" key="4">
    <source>
        <dbReference type="EMBL" id="POB48587.1"/>
    </source>
</evidence>
<dbReference type="PANTHER" id="PTHR46470">
    <property type="entry name" value="N-ACYLNEURAMINATE-9-PHOSPHATASE"/>
    <property type="match status" value="1"/>
</dbReference>
<gene>
    <name evidence="4" type="ORF">CRN52_08480</name>
</gene>
<dbReference type="InterPro" id="IPR023214">
    <property type="entry name" value="HAD_sf"/>
</dbReference>
<evidence type="ECO:0000256" key="1">
    <source>
        <dbReference type="ARBA" id="ARBA00001946"/>
    </source>
</evidence>
<dbReference type="Pfam" id="PF00702">
    <property type="entry name" value="Hydrolase"/>
    <property type="match status" value="1"/>
</dbReference>
<dbReference type="GO" id="GO:0009231">
    <property type="term" value="P:riboflavin biosynthetic process"/>
    <property type="evidence" value="ECO:0007669"/>
    <property type="project" value="TreeGrafter"/>
</dbReference>
<comment type="cofactor">
    <cofactor evidence="1">
        <name>Mg(2+)</name>
        <dbReference type="ChEBI" id="CHEBI:18420"/>
    </cofactor>
</comment>
<name>A0A2S3R4F2_VIBVL</name>
<dbReference type="EMBL" id="PDGH01000074">
    <property type="protein sequence ID" value="POB48587.1"/>
    <property type="molecule type" value="Genomic_DNA"/>
</dbReference>
<dbReference type="SUPFAM" id="SSF56784">
    <property type="entry name" value="HAD-like"/>
    <property type="match status" value="1"/>
</dbReference>
<sequence length="238" mass="26598">MKHYRPLQPIAAMTFDLDDTLYDNRPVIERLEREVLAWLATQHPATQVMSHSDWSQLKREVAASSPQLRSDVTQLRHQQLTQAFLRLGYDVAAAQQAADEGVAVALYWRSQLVVPSETHRVMRLLADKLPLVAITNGNVDVAAIGLEGYFQAILKAGPDGVAKPASDLFQRAEQILQLPAQRILHVGDHLLSDVHGANLHGFMSCWINPKQINLRQQAKAKTLPNLEINELSQLLLLL</sequence>
<evidence type="ECO:0000313" key="5">
    <source>
        <dbReference type="Proteomes" id="UP000237466"/>
    </source>
</evidence>
<dbReference type="NCBIfam" id="NF008018">
    <property type="entry name" value="PRK10748.1"/>
    <property type="match status" value="1"/>
</dbReference>
<dbReference type="Gene3D" id="1.20.120.1600">
    <property type="match status" value="1"/>
</dbReference>
<dbReference type="SFLD" id="SFLDG01129">
    <property type="entry name" value="C1.5:_HAD__Beta-PGM__Phosphata"/>
    <property type="match status" value="1"/>
</dbReference>
<dbReference type="InterPro" id="IPR051400">
    <property type="entry name" value="HAD-like_hydrolase"/>
</dbReference>
<accession>A0A2S3R4F2</accession>
<reference evidence="4 5" key="1">
    <citation type="journal article" date="2018" name="Front. Microbiol.">
        <title>Phylogeny of Vibrio vulnificus from the Analysis of the Core-Genome: Implications for Intra-Species Taxonomy.</title>
        <authorList>
            <person name="Roig F.J."/>
            <person name="Gonzalez-Candelas F."/>
            <person name="Sanjuan E."/>
            <person name="Fouz B."/>
            <person name="Feil E.J."/>
            <person name="Llorens C."/>
            <person name="Baker-Austin C."/>
            <person name="Oliver J.D."/>
            <person name="Danin-Poleg Y."/>
            <person name="Gibas C.J."/>
            <person name="Kashi Y."/>
            <person name="Gulig P.A."/>
            <person name="Morrison S.S."/>
            <person name="Amaro C."/>
        </authorList>
    </citation>
    <scope>NUCLEOTIDE SEQUENCE [LARGE SCALE GENOMIC DNA]</scope>
    <source>
        <strain evidence="4 5">CECT4608</strain>
    </source>
</reference>
<evidence type="ECO:0000256" key="3">
    <source>
        <dbReference type="ARBA" id="ARBA00022842"/>
    </source>
</evidence>
<dbReference type="NCBIfam" id="TIGR01549">
    <property type="entry name" value="HAD-SF-IA-v1"/>
    <property type="match status" value="1"/>
</dbReference>
<dbReference type="AlphaFoldDB" id="A0A2S3R4F2"/>
<dbReference type="RefSeq" id="WP_103200145.1">
    <property type="nucleotide sequence ID" value="NZ_JASMUA010000013.1"/>
</dbReference>
<organism evidence="4 5">
    <name type="scientific">Vibrio vulnificus</name>
    <dbReference type="NCBI Taxonomy" id="672"/>
    <lineage>
        <taxon>Bacteria</taxon>
        <taxon>Pseudomonadati</taxon>
        <taxon>Pseudomonadota</taxon>
        <taxon>Gammaproteobacteria</taxon>
        <taxon>Vibrionales</taxon>
        <taxon>Vibrionaceae</taxon>
        <taxon>Vibrio</taxon>
    </lineage>
</organism>
<dbReference type="InterPro" id="IPR006439">
    <property type="entry name" value="HAD-SF_hydro_IA"/>
</dbReference>
<dbReference type="InterPro" id="IPR036412">
    <property type="entry name" value="HAD-like_sf"/>
</dbReference>
<keyword evidence="2" id="KW-0378">Hydrolase</keyword>
<dbReference type="GO" id="GO:0016787">
    <property type="term" value="F:hydrolase activity"/>
    <property type="evidence" value="ECO:0007669"/>
    <property type="project" value="UniProtKB-KW"/>
</dbReference>
<proteinExistence type="predicted"/>
<protein>
    <submittedName>
        <fullName evidence="4">2-haloalkanoic acid dehalogenase</fullName>
    </submittedName>
</protein>
<dbReference type="Gene3D" id="3.40.50.1000">
    <property type="entry name" value="HAD superfamily/HAD-like"/>
    <property type="match status" value="1"/>
</dbReference>